<dbReference type="Gene3D" id="1.10.8.430">
    <property type="entry name" value="Helical domain of apoptotic protease-activating factors"/>
    <property type="match status" value="1"/>
</dbReference>
<evidence type="ECO:0000259" key="9">
    <source>
        <dbReference type="Pfam" id="PF23559"/>
    </source>
</evidence>
<dbReference type="InterPro" id="IPR056789">
    <property type="entry name" value="LRR_R13L1-DRL21"/>
</dbReference>
<accession>A0AAV1D227</accession>
<dbReference type="SUPFAM" id="SSF52540">
    <property type="entry name" value="P-loop containing nucleoside triphosphate hydrolases"/>
    <property type="match status" value="1"/>
</dbReference>
<evidence type="ECO:0000313" key="12">
    <source>
        <dbReference type="Proteomes" id="UP001161247"/>
    </source>
</evidence>
<dbReference type="Pfam" id="PF00931">
    <property type="entry name" value="NB-ARC"/>
    <property type="match status" value="1"/>
</dbReference>
<dbReference type="GO" id="GO:0043531">
    <property type="term" value="F:ADP binding"/>
    <property type="evidence" value="ECO:0007669"/>
    <property type="project" value="InterPro"/>
</dbReference>
<comment type="similarity">
    <text evidence="1">Belongs to the disease resistance NB-LRR family.</text>
</comment>
<organism evidence="11 12">
    <name type="scientific">Oldenlandia corymbosa var. corymbosa</name>
    <dbReference type="NCBI Taxonomy" id="529605"/>
    <lineage>
        <taxon>Eukaryota</taxon>
        <taxon>Viridiplantae</taxon>
        <taxon>Streptophyta</taxon>
        <taxon>Embryophyta</taxon>
        <taxon>Tracheophyta</taxon>
        <taxon>Spermatophyta</taxon>
        <taxon>Magnoliopsida</taxon>
        <taxon>eudicotyledons</taxon>
        <taxon>Gunneridae</taxon>
        <taxon>Pentapetalae</taxon>
        <taxon>asterids</taxon>
        <taxon>lamiids</taxon>
        <taxon>Gentianales</taxon>
        <taxon>Rubiaceae</taxon>
        <taxon>Rubioideae</taxon>
        <taxon>Spermacoceae</taxon>
        <taxon>Hedyotis-Oldenlandia complex</taxon>
        <taxon>Oldenlandia</taxon>
    </lineage>
</organism>
<keyword evidence="3" id="KW-0677">Repeat</keyword>
<evidence type="ECO:0000256" key="5">
    <source>
        <dbReference type="ARBA" id="ARBA00022821"/>
    </source>
</evidence>
<dbReference type="AlphaFoldDB" id="A0AAV1D227"/>
<dbReference type="SUPFAM" id="SSF52047">
    <property type="entry name" value="RNI-like"/>
    <property type="match status" value="1"/>
</dbReference>
<dbReference type="InterPro" id="IPR002182">
    <property type="entry name" value="NB-ARC"/>
</dbReference>
<dbReference type="FunFam" id="3.40.50.300:FF:001091">
    <property type="entry name" value="Probable disease resistance protein At1g61300"/>
    <property type="match status" value="1"/>
</dbReference>
<dbReference type="PRINTS" id="PR00364">
    <property type="entry name" value="DISEASERSIST"/>
</dbReference>
<feature type="domain" description="Disease resistance N-terminal" evidence="8">
    <location>
        <begin position="40"/>
        <end position="127"/>
    </location>
</feature>
<keyword evidence="5" id="KW-0611">Plant defense</keyword>
<dbReference type="Gene3D" id="1.20.5.4130">
    <property type="match status" value="1"/>
</dbReference>
<keyword evidence="2" id="KW-0433">Leucine-rich repeat</keyword>
<protein>
    <submittedName>
        <fullName evidence="11">OLC1v1039158C9</fullName>
    </submittedName>
</protein>
<dbReference type="Pfam" id="PF23559">
    <property type="entry name" value="WHD_DRP"/>
    <property type="match status" value="1"/>
</dbReference>
<feature type="domain" description="NB-ARC" evidence="7">
    <location>
        <begin position="197"/>
        <end position="372"/>
    </location>
</feature>
<keyword evidence="12" id="KW-1185">Reference proteome</keyword>
<dbReference type="GO" id="GO:0005524">
    <property type="term" value="F:ATP binding"/>
    <property type="evidence" value="ECO:0007669"/>
    <property type="project" value="UniProtKB-KW"/>
</dbReference>
<dbReference type="Proteomes" id="UP001161247">
    <property type="component" value="Chromosome 4"/>
</dbReference>
<evidence type="ECO:0000256" key="4">
    <source>
        <dbReference type="ARBA" id="ARBA00022741"/>
    </source>
</evidence>
<evidence type="ECO:0000256" key="1">
    <source>
        <dbReference type="ARBA" id="ARBA00008894"/>
    </source>
</evidence>
<dbReference type="PANTHER" id="PTHR36766:SF70">
    <property type="entry name" value="DISEASE RESISTANCE PROTEIN RGA4"/>
    <property type="match status" value="1"/>
</dbReference>
<dbReference type="CDD" id="cd14798">
    <property type="entry name" value="RX-CC_like"/>
    <property type="match status" value="1"/>
</dbReference>
<sequence length="1188" mass="135006">MLIDELIIYLYPNVCISLQSLRHFLASLKMSYLSIVGALLSPAVKKAFDLASEELGRMWNVNEDIESLAKKLTFLQALLSDAQKKQLNSDVLRLWLKDIQSISVDAEIVLDDFGYEVIRRKVKKKQMLGECFPFNRFPFNREMSNKIKSVLSSLDQVCEEASKFGLHPVDLINTLPHVGAVRPTYPFIGDSERVGREDDVSKVIHMLIHSSYGYALPVVTILGMGGQGKTTLAKVVYNNHMVRENFDKTIWICVSDNFNIARLLGEILQSVSGINRQLTNAESLVNELQKHLRGQRYLLVLDDMWNKDKVQWEEMRNCLLDIGGSKESKILATTRSEEVAETMKTPDSDIHRVQPLSEDESRELFDKFAFAAGRAKKTPQLMEIGKRILKKCGGLPLAIKTIATTLSSKHFEHEWLTIEKSKWWNATQENSVLSVIKLSYDHLPSPSIKQCFAFCAIFEKDKILKKDELIQLWMAQGLLNTGEKSDLLMEDIGNVYFNILLRSSLFQDVEMDEDNNIWRCKMHDLVHDVALEVSKEQISHVVVVEGKPITKTIETLHVSLNAMENGWPISSESLKNLKSVLHRNLRTLYWKGPMSGTLFKDLSEEFERLTILIVHDAYVGEMKLPNSIGKMKHLRFLGLEVAQIDNLPESFSKLYYLQTLRVYKLDGIPKGFGNLINLRHLYIGSQDQRMENISPLDRLFDEILFPGIGRLTNLQTLSVFNVKRSEGCAIQELGNMNKLTGMLSIRHLENVGSRASAKMAKLWEKSRVQRLQLLWNREGGEEGGDDIEVLEGLKPHSNLKILGIKGYQGQKFASWMVAKEYPSAVLHNLKILKLQDLDKCENLPTLGRLPYLENLYLRNMGSIKRIGEEFYGWSNDDLGTRSSTPGSSSSNGSVITLFPALRIFDLDQLDSLREWFDVMGAFQSHNSSSSVQVKVFPHLEELHMMNVPCILPNLGDRPSLRVLRIWGLKDTPISSSFNPAQPRFPSLVVLGINECGETTEALCDLIPSSTPLQDLDISAGIKTWPKDLHHLTRLQNLTLRDSVWIEDDEDEEDDCLPWPYPYICDDATSHPPPVSLTSLTLDGASKYPNVTHLPAQIQYVTTLEHLEIRGFVGLESLPEWLRNLHRLQRFLLRGCENLKQLPSAEAIGRLTNLRYLTIIDCPILKERCREESGSEWPKIAHIPSLRII</sequence>
<dbReference type="Pfam" id="PF18052">
    <property type="entry name" value="Rx_N"/>
    <property type="match status" value="1"/>
</dbReference>
<dbReference type="PANTHER" id="PTHR36766">
    <property type="entry name" value="PLANT BROAD-SPECTRUM MILDEW RESISTANCE PROTEIN RPW8"/>
    <property type="match status" value="1"/>
</dbReference>
<evidence type="ECO:0000259" key="10">
    <source>
        <dbReference type="Pfam" id="PF25019"/>
    </source>
</evidence>
<evidence type="ECO:0000256" key="6">
    <source>
        <dbReference type="ARBA" id="ARBA00022840"/>
    </source>
</evidence>
<dbReference type="EMBL" id="OX459121">
    <property type="protein sequence ID" value="CAI9101750.1"/>
    <property type="molecule type" value="Genomic_DNA"/>
</dbReference>
<dbReference type="InterPro" id="IPR038005">
    <property type="entry name" value="RX-like_CC"/>
</dbReference>
<feature type="domain" description="R13L1/DRL21-like LRR repeat region" evidence="10">
    <location>
        <begin position="1096"/>
        <end position="1161"/>
    </location>
</feature>
<dbReference type="InterPro" id="IPR027417">
    <property type="entry name" value="P-loop_NTPase"/>
</dbReference>
<dbReference type="Gene3D" id="3.80.10.10">
    <property type="entry name" value="Ribonuclease Inhibitor"/>
    <property type="match status" value="3"/>
</dbReference>
<evidence type="ECO:0000256" key="2">
    <source>
        <dbReference type="ARBA" id="ARBA00022614"/>
    </source>
</evidence>
<feature type="domain" description="Disease resistance protein winged helix" evidence="9">
    <location>
        <begin position="457"/>
        <end position="530"/>
    </location>
</feature>
<evidence type="ECO:0000259" key="7">
    <source>
        <dbReference type="Pfam" id="PF00931"/>
    </source>
</evidence>
<dbReference type="InterPro" id="IPR041118">
    <property type="entry name" value="Rx_N"/>
</dbReference>
<feature type="domain" description="R13L1/DRL21-like LRR repeat region" evidence="10">
    <location>
        <begin position="730"/>
        <end position="860"/>
    </location>
</feature>
<evidence type="ECO:0000256" key="3">
    <source>
        <dbReference type="ARBA" id="ARBA00022737"/>
    </source>
</evidence>
<evidence type="ECO:0000259" key="8">
    <source>
        <dbReference type="Pfam" id="PF18052"/>
    </source>
</evidence>
<reference evidence="11" key="1">
    <citation type="submission" date="2023-03" db="EMBL/GenBank/DDBJ databases">
        <authorList>
            <person name="Julca I."/>
        </authorList>
    </citation>
    <scope>NUCLEOTIDE SEQUENCE</scope>
</reference>
<gene>
    <name evidence="11" type="ORF">OLC1_LOCUS11267</name>
</gene>
<dbReference type="SUPFAM" id="SSF52058">
    <property type="entry name" value="L domain-like"/>
    <property type="match status" value="1"/>
</dbReference>
<dbReference type="InterPro" id="IPR032675">
    <property type="entry name" value="LRR_dom_sf"/>
</dbReference>
<dbReference type="InterPro" id="IPR042197">
    <property type="entry name" value="Apaf_helical"/>
</dbReference>
<dbReference type="Gene3D" id="1.10.10.10">
    <property type="entry name" value="Winged helix-like DNA-binding domain superfamily/Winged helix DNA-binding domain"/>
    <property type="match status" value="1"/>
</dbReference>
<dbReference type="InterPro" id="IPR058922">
    <property type="entry name" value="WHD_DRP"/>
</dbReference>
<name>A0AAV1D227_OLDCO</name>
<proteinExistence type="inferred from homology"/>
<keyword evidence="4" id="KW-0547">Nucleotide-binding</keyword>
<evidence type="ECO:0000313" key="11">
    <source>
        <dbReference type="EMBL" id="CAI9101750.1"/>
    </source>
</evidence>
<keyword evidence="6" id="KW-0067">ATP-binding</keyword>
<dbReference type="Gene3D" id="3.40.50.300">
    <property type="entry name" value="P-loop containing nucleotide triphosphate hydrolases"/>
    <property type="match status" value="1"/>
</dbReference>
<dbReference type="GO" id="GO:0051607">
    <property type="term" value="P:defense response to virus"/>
    <property type="evidence" value="ECO:0007669"/>
    <property type="project" value="UniProtKB-ARBA"/>
</dbReference>
<dbReference type="Pfam" id="PF25019">
    <property type="entry name" value="LRR_R13L1-DRL21"/>
    <property type="match status" value="2"/>
</dbReference>
<dbReference type="FunFam" id="1.10.10.10:FF:000322">
    <property type="entry name" value="Probable disease resistance protein At1g63360"/>
    <property type="match status" value="1"/>
</dbReference>
<dbReference type="InterPro" id="IPR036388">
    <property type="entry name" value="WH-like_DNA-bd_sf"/>
</dbReference>